<dbReference type="InterPro" id="IPR008930">
    <property type="entry name" value="Terpenoid_cyclase/PrenylTrfase"/>
</dbReference>
<dbReference type="PANTHER" id="PTHR40094">
    <property type="entry name" value="ALPHA-2-MACROGLOBULIN HOMOLOG"/>
    <property type="match status" value="1"/>
</dbReference>
<sequence>MTVDSIYDLQKNSRYKTVYRVPADSIEYWLKKDLDVNLEYINHLQPALIMEVGQNIDEQQLDFGHYVILSTNQSEVEAHYYSKNRISVIETVQNYKRLLMLFNTDGTMVDKATIYVGKHQLKPVKGLRGNYVLNKKIKEDDLIVIKSAIDTSFLTIDDVEEPYKPEFRVGNLPVIKQVIRSYKGVKRWIANDFKPNQYKSNTKNKLKGFTLFDKPLYKPADTVNAKFWISNYKEKPFNEPLAVTLNYYYRNASIKKVLDTIKPVSAGAYVYSLVITDSMPNDVNYYLKLNSLKNYKKSISASFKTESYVLPDISAFNAAVNTTSLLPKDTLKITADAKDANGLNLLDAIIEVRILTDQINEFTQYNYFVPDTLYQNISKLSANEPFILKIPADSLPKINVKCKVEVWLRNSNNEIQDKQFFVDLRQNRTEIKITPHNDSIAIEYLVNDISTPTKVFVKKAFRFSDEVFWTQLPATIYKHPLLNNIDVSLLNEQGKTILNESLDLENDTKSSVQIGRINNGDSVGFIVSNPEKVLMNIQVQKSKKVIERFTTKDSLFVFKTKGNKKHIYNINVYTVDGDKVQHKGLGNGVFAKHLNVSMNHKNVIEPGEKDTINVKITDYKNKPVPNANITALAQNTQLKNHFNFPELPLLYQFKKFKNPKRVSEFEIDDISVSGKKALKNYKNLRSHLRVDTMLFYQTIFTDSLVTLKTKLNHPEPEIWIQPVLNGLLIDPVYMNVNASPIYYNGQNTTYEKSNTVKQGFAKIDIRTKWGRLFIDSLYIQPYYKHLFFVNVSNDYTPLNSTWLSMPDSLLYYEKDMIQNNFAKFEAGYWHSNVAILGNKKVFNINNSNVDQILGPVTANSDLYAYRRDDIDFKFQFEPAYRYRISNKMARLEKMPFFKGKVKLADNINKFRSSDTISRAEFPRISKVTYNAGFHIKSTNNNYYTEKNNGTLQLNWNTDSSIKYTIIVSDSNIQYHKIYSGKTLKVHNLKPGRYSIIAITYKDNYFELPNIIVKPYGTTLQAFELKNKQAANTLVNAIVAYNKWLHDQNNKPPLPDTTIKMTQLEEGPFIIYGQVSDANSKTPLQGASVILKSKNGNASMRKVTDEYGRYQFRVKEGEYHLESSFIGYNYSSTLIKTGKTESLNKQILLYVSANNLSNYDYDNNLDDVVVIGYGTTKKFSMAASSIRVTENMLEGSVAGVVVNDISRAESIIQIRGASSLSGENSPLYVVDGVLVDKLPLGIDESVAEINILKDAAATSIYGARAANGVVIVNTKRNGNSGPVIRTVFRDNGYWAPNQVTDAKGEVKIPVQYPENITSWQNIIYAAKKGGKYGRAFSTTKAFKSIQGLLSTPQFLLTGDSVTLVGKAMNYTADIQSVKTQFSVNGQLVNEGNIAINSNDAFTKYLGFKAPLKTDTVKTVFSVQTLKGSSDGEQRKIPVLPVGVKESKGAFYLLKGDSSFNFKAAYENVPINISIENNVLNVLIDELKSLVDYPYACMEQTASKVRGYLYIKTLSKHIDIPAKLTKRVNDELPKLIDRLLKFQQFNGGWAWWESGEASSLMTVKVLQALVQLDSSYHINTAKRNGFLMLQNELDKNISLSERLFIMQFLAEQNHVYPYQSFTDTLNSKDLSEYQLWLLANIKQNARINNDADIKRLMDRKKSGVLGEWHWGENHWFWQNNEIATSLLAYKTLKNHPVYKHEVLRIIQYFLRYKSRYLYFRNTVEKADVTEAILNESISATADNKSNAMVQINNQTFSRFPVYTQVPYTENSSISKSGQGLIYLSMYQNTWNPEPERVDSLFAVSSVFIQDRDTILSSGKGFTLKSGEQATLQVKINAKKYAEYVMVEVPVPAGCVFKSKPNRFPYREYFYDRVVLFYEKLNVGEEMISIPLEVRYTGNFTLNPADVKLMYYPTFFGRENLKNVTITP</sequence>
<dbReference type="Gene3D" id="1.50.10.20">
    <property type="match status" value="1"/>
</dbReference>
<dbReference type="NCBIfam" id="TIGR04057">
    <property type="entry name" value="SusC_RagA_signa"/>
    <property type="match status" value="1"/>
</dbReference>
<dbReference type="SMART" id="SM01360">
    <property type="entry name" value="A2M"/>
    <property type="match status" value="1"/>
</dbReference>
<dbReference type="SUPFAM" id="SSF48239">
    <property type="entry name" value="Terpenoid cyclases/Protein prenyltransferases"/>
    <property type="match status" value="1"/>
</dbReference>
<accession>A0ABT4ULI1</accession>
<gene>
    <name evidence="2" type="ORF">O3P16_12685</name>
</gene>
<dbReference type="InterPro" id="IPR037066">
    <property type="entry name" value="Plug_dom_sf"/>
</dbReference>
<keyword evidence="3" id="KW-1185">Reference proteome</keyword>
<dbReference type="InterPro" id="IPR012910">
    <property type="entry name" value="Plug_dom"/>
</dbReference>
<dbReference type="EMBL" id="JAQGEF010000015">
    <property type="protein sequence ID" value="MDA3615670.1"/>
    <property type="molecule type" value="Genomic_DNA"/>
</dbReference>
<dbReference type="Gene3D" id="2.60.40.1120">
    <property type="entry name" value="Carboxypeptidase-like, regulatory domain"/>
    <property type="match status" value="1"/>
</dbReference>
<evidence type="ECO:0000259" key="1">
    <source>
        <dbReference type="SMART" id="SM01360"/>
    </source>
</evidence>
<dbReference type="InterPro" id="IPR041246">
    <property type="entry name" value="Bact_MG10"/>
</dbReference>
<comment type="caution">
    <text evidence="2">The sequence shown here is derived from an EMBL/GenBank/DDBJ whole genome shotgun (WGS) entry which is preliminary data.</text>
</comment>
<dbReference type="Gene3D" id="2.170.130.10">
    <property type="entry name" value="TonB-dependent receptor, plug domain"/>
    <property type="match status" value="1"/>
</dbReference>
<dbReference type="SUPFAM" id="SSF56935">
    <property type="entry name" value="Porins"/>
    <property type="match status" value="1"/>
</dbReference>
<dbReference type="Pfam" id="PF13715">
    <property type="entry name" value="CarbopepD_reg_2"/>
    <property type="match status" value="1"/>
</dbReference>
<dbReference type="Pfam" id="PF00207">
    <property type="entry name" value="A2M"/>
    <property type="match status" value="1"/>
</dbReference>
<dbReference type="PANTHER" id="PTHR40094:SF1">
    <property type="entry name" value="UBIQUITIN DOMAIN-CONTAINING PROTEIN"/>
    <property type="match status" value="1"/>
</dbReference>
<name>A0ABT4ULI1_9BACT</name>
<dbReference type="InterPro" id="IPR051802">
    <property type="entry name" value="YfhM-like"/>
</dbReference>
<reference evidence="2 3" key="1">
    <citation type="submission" date="2022-12" db="EMBL/GenBank/DDBJ databases">
        <title>Chitinophagaceae gen. sp. nov., a new member of the family Chitinophagaceae, isolated from soil in a chemical factory.</title>
        <authorList>
            <person name="Ke Z."/>
        </authorList>
    </citation>
    <scope>NUCLEOTIDE SEQUENCE [LARGE SCALE GENOMIC DNA]</scope>
    <source>
        <strain evidence="2 3">LY-5</strain>
    </source>
</reference>
<dbReference type="Pfam" id="PF17973">
    <property type="entry name" value="bMG10"/>
    <property type="match status" value="1"/>
</dbReference>
<protein>
    <submittedName>
        <fullName evidence="2">Carboxypeptidase-like regulatory domain-containing protein</fullName>
    </submittedName>
</protein>
<dbReference type="InterPro" id="IPR008969">
    <property type="entry name" value="CarboxyPept-like_regulatory"/>
</dbReference>
<dbReference type="InterPro" id="IPR001599">
    <property type="entry name" value="Macroglobln_a2"/>
</dbReference>
<dbReference type="SUPFAM" id="SSF49464">
    <property type="entry name" value="Carboxypeptidase regulatory domain-like"/>
    <property type="match status" value="1"/>
</dbReference>
<dbReference type="Gene3D" id="2.60.40.1930">
    <property type="match status" value="1"/>
</dbReference>
<dbReference type="Proteomes" id="UP001210231">
    <property type="component" value="Unassembled WGS sequence"/>
</dbReference>
<evidence type="ECO:0000313" key="2">
    <source>
        <dbReference type="EMBL" id="MDA3615670.1"/>
    </source>
</evidence>
<feature type="domain" description="Alpha-2-macroglobulin" evidence="1">
    <location>
        <begin position="1290"/>
        <end position="1380"/>
    </location>
</feature>
<organism evidence="2 3">
    <name type="scientific">Polluticaenibacter yanchengensis</name>
    <dbReference type="NCBI Taxonomy" id="3014562"/>
    <lineage>
        <taxon>Bacteria</taxon>
        <taxon>Pseudomonadati</taxon>
        <taxon>Bacteroidota</taxon>
        <taxon>Chitinophagia</taxon>
        <taxon>Chitinophagales</taxon>
        <taxon>Chitinophagaceae</taxon>
        <taxon>Polluticaenibacter</taxon>
    </lineage>
</organism>
<proteinExistence type="predicted"/>
<dbReference type="RefSeq" id="WP_407031996.1">
    <property type="nucleotide sequence ID" value="NZ_JAQGEF010000015.1"/>
</dbReference>
<dbReference type="Pfam" id="PF07715">
    <property type="entry name" value="Plug"/>
    <property type="match status" value="1"/>
</dbReference>
<dbReference type="InterPro" id="IPR023997">
    <property type="entry name" value="TonB-dep_OMP_SusC/RagA_CS"/>
</dbReference>
<evidence type="ECO:0000313" key="3">
    <source>
        <dbReference type="Proteomes" id="UP001210231"/>
    </source>
</evidence>